<evidence type="ECO:0000313" key="3">
    <source>
        <dbReference type="Proteomes" id="UP000316628"/>
    </source>
</evidence>
<name>A0A543J8K8_9PSEU</name>
<dbReference type="AlphaFoldDB" id="A0A543J8K8"/>
<proteinExistence type="predicted"/>
<dbReference type="Proteomes" id="UP000316628">
    <property type="component" value="Unassembled WGS sequence"/>
</dbReference>
<feature type="region of interest" description="Disordered" evidence="1">
    <location>
        <begin position="1"/>
        <end position="30"/>
    </location>
</feature>
<dbReference type="RefSeq" id="WP_141976238.1">
    <property type="nucleotide sequence ID" value="NZ_VFPP01000001.1"/>
</dbReference>
<dbReference type="EMBL" id="VFPP01000001">
    <property type="protein sequence ID" value="TQM79148.1"/>
    <property type="molecule type" value="Genomic_DNA"/>
</dbReference>
<evidence type="ECO:0000313" key="2">
    <source>
        <dbReference type="EMBL" id="TQM79148.1"/>
    </source>
</evidence>
<protein>
    <submittedName>
        <fullName evidence="2">Uncharacterized protein</fullName>
    </submittedName>
</protein>
<accession>A0A543J8K8</accession>
<reference evidence="2 3" key="1">
    <citation type="submission" date="2019-06" db="EMBL/GenBank/DDBJ databases">
        <title>Sequencing the genomes of 1000 actinobacteria strains.</title>
        <authorList>
            <person name="Klenk H.-P."/>
        </authorList>
    </citation>
    <scope>NUCLEOTIDE SEQUENCE [LARGE SCALE GENOMIC DNA]</scope>
    <source>
        <strain evidence="2 3">DSM 45456</strain>
    </source>
</reference>
<dbReference type="OrthoDB" id="10001599at2"/>
<keyword evidence="3" id="KW-1185">Reference proteome</keyword>
<comment type="caution">
    <text evidence="2">The sequence shown here is derived from an EMBL/GenBank/DDBJ whole genome shotgun (WGS) entry which is preliminary data.</text>
</comment>
<evidence type="ECO:0000256" key="1">
    <source>
        <dbReference type="SAM" id="MobiDB-lite"/>
    </source>
</evidence>
<gene>
    <name evidence="2" type="ORF">FHX81_1443</name>
</gene>
<organism evidence="2 3">
    <name type="scientific">Saccharothrix saharensis</name>
    <dbReference type="NCBI Taxonomy" id="571190"/>
    <lineage>
        <taxon>Bacteria</taxon>
        <taxon>Bacillati</taxon>
        <taxon>Actinomycetota</taxon>
        <taxon>Actinomycetes</taxon>
        <taxon>Pseudonocardiales</taxon>
        <taxon>Pseudonocardiaceae</taxon>
        <taxon>Saccharothrix</taxon>
    </lineage>
</organism>
<sequence length="87" mass="8903">MKLLRVGPAGRERPAVPGARGTAYDPHPPTTGTDCAFLAGGVGRVGTALAEGVRPGLDDDLPRVRGGDVVEFGIDGPGRQHHVPGRA</sequence>